<dbReference type="Pfam" id="PF03061">
    <property type="entry name" value="4HBT"/>
    <property type="match status" value="1"/>
</dbReference>
<name>A0A1G8D3W2_9PROT</name>
<organism evidence="5 6">
    <name type="scientific">Roseospirillum parvum</name>
    <dbReference type="NCBI Taxonomy" id="83401"/>
    <lineage>
        <taxon>Bacteria</taxon>
        <taxon>Pseudomonadati</taxon>
        <taxon>Pseudomonadota</taxon>
        <taxon>Alphaproteobacteria</taxon>
        <taxon>Rhodospirillales</taxon>
        <taxon>Rhodospirillaceae</taxon>
        <taxon>Roseospirillum</taxon>
    </lineage>
</organism>
<gene>
    <name evidence="5" type="ORF">SAMN05421742_107169</name>
</gene>
<dbReference type="PROSITE" id="PS51770">
    <property type="entry name" value="HOTDOG_ACOT"/>
    <property type="match status" value="1"/>
</dbReference>
<evidence type="ECO:0000259" key="4">
    <source>
        <dbReference type="PROSITE" id="PS51770"/>
    </source>
</evidence>
<dbReference type="InterPro" id="IPR029069">
    <property type="entry name" value="HotDog_dom_sf"/>
</dbReference>
<dbReference type="PANTHER" id="PTHR11049:SF5">
    <property type="entry name" value="ACYL-COA THIOESTER HYDROLASE YCIA"/>
    <property type="match status" value="1"/>
</dbReference>
<dbReference type="GO" id="GO:0006637">
    <property type="term" value="P:acyl-CoA metabolic process"/>
    <property type="evidence" value="ECO:0007669"/>
    <property type="project" value="TreeGrafter"/>
</dbReference>
<comment type="similarity">
    <text evidence="1">Belongs to the acyl coenzyme A hydrolase family.</text>
</comment>
<feature type="domain" description="HotDog ACOT-type" evidence="4">
    <location>
        <begin position="7"/>
        <end position="119"/>
    </location>
</feature>
<dbReference type="GO" id="GO:0005829">
    <property type="term" value="C:cytosol"/>
    <property type="evidence" value="ECO:0007669"/>
    <property type="project" value="TreeGrafter"/>
</dbReference>
<evidence type="ECO:0000313" key="6">
    <source>
        <dbReference type="Proteomes" id="UP000217076"/>
    </source>
</evidence>
<dbReference type="InterPro" id="IPR006683">
    <property type="entry name" value="Thioestr_dom"/>
</dbReference>
<protein>
    <submittedName>
        <fullName evidence="5">Acyl-CoA thioesterase YciA</fullName>
    </submittedName>
</protein>
<evidence type="ECO:0000313" key="5">
    <source>
        <dbReference type="EMBL" id="SDH52214.1"/>
    </source>
</evidence>
<keyword evidence="2 3" id="KW-0378">Hydrolase</keyword>
<dbReference type="AlphaFoldDB" id="A0A1G8D3W2"/>
<evidence type="ECO:0000256" key="3">
    <source>
        <dbReference type="PROSITE-ProRule" id="PRU01106"/>
    </source>
</evidence>
<dbReference type="STRING" id="83401.SAMN05421742_107169"/>
<dbReference type="InterPro" id="IPR033120">
    <property type="entry name" value="HOTDOG_ACOT"/>
</dbReference>
<dbReference type="OrthoDB" id="9801856at2"/>
<keyword evidence="6" id="KW-1185">Reference proteome</keyword>
<dbReference type="CDD" id="cd03442">
    <property type="entry name" value="BFIT_BACH"/>
    <property type="match status" value="1"/>
</dbReference>
<proteinExistence type="inferred from homology"/>
<dbReference type="PANTHER" id="PTHR11049">
    <property type="entry name" value="ACYL COENZYME A THIOESTER HYDROLASE"/>
    <property type="match status" value="1"/>
</dbReference>
<dbReference type="Gene3D" id="3.10.129.10">
    <property type="entry name" value="Hotdog Thioesterase"/>
    <property type="match status" value="1"/>
</dbReference>
<dbReference type="Proteomes" id="UP000217076">
    <property type="component" value="Unassembled WGS sequence"/>
</dbReference>
<evidence type="ECO:0000256" key="2">
    <source>
        <dbReference type="ARBA" id="ARBA00022801"/>
    </source>
</evidence>
<dbReference type="GO" id="GO:0009062">
    <property type="term" value="P:fatty acid catabolic process"/>
    <property type="evidence" value="ECO:0007669"/>
    <property type="project" value="TreeGrafter"/>
</dbReference>
<sequence length="130" mass="13951">MTTDDAPHGTLALRTIAMPADTNPAGDIFGGWLLGQMDLAGGTHARHHSRGRVATVAVDSMTFHKPVYVGDELSCYADMKRVGRSSMTVLVEAWVRRDSGQTTLKVTEGVFTFVAIDGEGRPRPAQPADP</sequence>
<accession>A0A1G8D3W2</accession>
<evidence type="ECO:0000256" key="1">
    <source>
        <dbReference type="ARBA" id="ARBA00010458"/>
    </source>
</evidence>
<dbReference type="InterPro" id="IPR040170">
    <property type="entry name" value="Cytosol_ACT"/>
</dbReference>
<reference evidence="6" key="1">
    <citation type="submission" date="2016-10" db="EMBL/GenBank/DDBJ databases">
        <authorList>
            <person name="Varghese N."/>
            <person name="Submissions S."/>
        </authorList>
    </citation>
    <scope>NUCLEOTIDE SEQUENCE [LARGE SCALE GENOMIC DNA]</scope>
    <source>
        <strain evidence="6">930I</strain>
    </source>
</reference>
<dbReference type="SUPFAM" id="SSF54637">
    <property type="entry name" value="Thioesterase/thiol ester dehydrase-isomerase"/>
    <property type="match status" value="1"/>
</dbReference>
<dbReference type="EMBL" id="FNCV01000007">
    <property type="protein sequence ID" value="SDH52214.1"/>
    <property type="molecule type" value="Genomic_DNA"/>
</dbReference>
<dbReference type="GO" id="GO:0052816">
    <property type="term" value="F:long-chain fatty acyl-CoA hydrolase activity"/>
    <property type="evidence" value="ECO:0007669"/>
    <property type="project" value="TreeGrafter"/>
</dbReference>
<dbReference type="RefSeq" id="WP_092620197.1">
    <property type="nucleotide sequence ID" value="NZ_FNCV01000007.1"/>
</dbReference>